<name>A0A9N9D2Y4_FUNMO</name>
<evidence type="ECO:0000313" key="2">
    <source>
        <dbReference type="Proteomes" id="UP000789375"/>
    </source>
</evidence>
<evidence type="ECO:0000313" key="1">
    <source>
        <dbReference type="EMBL" id="CAG8624995.1"/>
    </source>
</evidence>
<accession>A0A9N9D2Y4</accession>
<comment type="caution">
    <text evidence="1">The sequence shown here is derived from an EMBL/GenBank/DDBJ whole genome shotgun (WGS) entry which is preliminary data.</text>
</comment>
<keyword evidence="2" id="KW-1185">Reference proteome</keyword>
<sequence length="63" mass="7279">MLSNDEEILQQSSLEIGRDSRLISILKSESKFQDFTLNTTIQSRMMSTVDSRANSLIDDFFFK</sequence>
<dbReference type="EMBL" id="CAJVPP010003259">
    <property type="protein sequence ID" value="CAG8624995.1"/>
    <property type="molecule type" value="Genomic_DNA"/>
</dbReference>
<dbReference type="Proteomes" id="UP000789375">
    <property type="component" value="Unassembled WGS sequence"/>
</dbReference>
<proteinExistence type="predicted"/>
<gene>
    <name evidence="1" type="ORF">FMOSSE_LOCUS10187</name>
</gene>
<dbReference type="AlphaFoldDB" id="A0A9N9D2Y4"/>
<organism evidence="1 2">
    <name type="scientific">Funneliformis mosseae</name>
    <name type="common">Endomycorrhizal fungus</name>
    <name type="synonym">Glomus mosseae</name>
    <dbReference type="NCBI Taxonomy" id="27381"/>
    <lineage>
        <taxon>Eukaryota</taxon>
        <taxon>Fungi</taxon>
        <taxon>Fungi incertae sedis</taxon>
        <taxon>Mucoromycota</taxon>
        <taxon>Glomeromycotina</taxon>
        <taxon>Glomeromycetes</taxon>
        <taxon>Glomerales</taxon>
        <taxon>Glomeraceae</taxon>
        <taxon>Funneliformis</taxon>
    </lineage>
</organism>
<protein>
    <submittedName>
        <fullName evidence="1">10644_t:CDS:1</fullName>
    </submittedName>
</protein>
<reference evidence="1" key="1">
    <citation type="submission" date="2021-06" db="EMBL/GenBank/DDBJ databases">
        <authorList>
            <person name="Kallberg Y."/>
            <person name="Tangrot J."/>
            <person name="Rosling A."/>
        </authorList>
    </citation>
    <scope>NUCLEOTIDE SEQUENCE</scope>
    <source>
        <strain evidence="1">87-6 pot B 2015</strain>
    </source>
</reference>